<name>A0A2P2QPE2_RHIMU</name>
<evidence type="ECO:0000313" key="1">
    <source>
        <dbReference type="EMBL" id="MBX68761.1"/>
    </source>
</evidence>
<proteinExistence type="predicted"/>
<protein>
    <submittedName>
        <fullName evidence="1">Uncharacterized protein</fullName>
    </submittedName>
</protein>
<organism evidence="1">
    <name type="scientific">Rhizophora mucronata</name>
    <name type="common">Asiatic mangrove</name>
    <dbReference type="NCBI Taxonomy" id="61149"/>
    <lineage>
        <taxon>Eukaryota</taxon>
        <taxon>Viridiplantae</taxon>
        <taxon>Streptophyta</taxon>
        <taxon>Embryophyta</taxon>
        <taxon>Tracheophyta</taxon>
        <taxon>Spermatophyta</taxon>
        <taxon>Magnoliopsida</taxon>
        <taxon>eudicotyledons</taxon>
        <taxon>Gunneridae</taxon>
        <taxon>Pentapetalae</taxon>
        <taxon>rosids</taxon>
        <taxon>fabids</taxon>
        <taxon>Malpighiales</taxon>
        <taxon>Rhizophoraceae</taxon>
        <taxon>Rhizophora</taxon>
    </lineage>
</organism>
<dbReference type="EMBL" id="GGEC01088277">
    <property type="protein sequence ID" value="MBX68761.1"/>
    <property type="molecule type" value="Transcribed_RNA"/>
</dbReference>
<accession>A0A2P2QPE2</accession>
<sequence>MSIVVICLDNHVTLSELGSLTIGCSN</sequence>
<reference evidence="1" key="1">
    <citation type="submission" date="2018-02" db="EMBL/GenBank/DDBJ databases">
        <title>Rhizophora mucronata_Transcriptome.</title>
        <authorList>
            <person name="Meera S.P."/>
            <person name="Sreeshan A."/>
            <person name="Augustine A."/>
        </authorList>
    </citation>
    <scope>NUCLEOTIDE SEQUENCE</scope>
    <source>
        <tissue evidence="1">Leaf</tissue>
    </source>
</reference>
<dbReference type="AlphaFoldDB" id="A0A2P2QPE2"/>